<evidence type="ECO:0000313" key="2">
    <source>
        <dbReference type="Proteomes" id="UP001234202"/>
    </source>
</evidence>
<protein>
    <submittedName>
        <fullName evidence="1">Uncharacterized protein</fullName>
    </submittedName>
</protein>
<sequence>MTRLDTQGRVFQQVTILCGQAAISSEQGTVEGRSTFVGETGRQPRFSSFESWKRDQGIHEDYQERQHLIQASRIESKRFPISTMSTTTATQPSAASAAASNGNNIKVVCRFRPMNRMETDAQSEECIEVDENLTTVRMKSRLTSDASALPGPEKDGFTFDRVFRSDSRQVEIFDFGVKGIVEDVMMGFNGTLFCYGQTGSGKTFTMMGSDIENPHMKGLIPRITEQIFASIAMADGNVEYTVKVSYMEIYMERIRDLLAPANDNLSIHEDKTRGVYVKGLTDVYVGSETEVYAVMKAGGKARAISATNMNAESSRSHSIFVVGIHQKNVETGSQKSGNLYLVDLAGSEKVGKTGASGQTLEEAKKINKSLSALGMVINNLTDGKSTHVPYRDSKLTRILQESLGGNSRTTLIINCSPASFNEAETLSTLRFGMRAKSIKNKARVNTEMSPAELRIMLSKIKGELVFVDTYKDALLGEVGVWRTGRKVDEPDWATEEKVKIILLAGNGSNGAGLSTAGVRDIQSQRRPPSSLLSPTLTSASGTPSRSASPSVFGTGRDTPSIPRLELDEFLRRENELNDESALSEREQENAALKAELADLQQRWNQIAQDRVAVDIELKELKSGHTRLEDEARTAVAQVESARDRELELSAELDAAKRHITELEKSQATAAADDREKKKAEMLAEMIAKIDVNAGESWSSSSSKLRRFLEELDRSPVADIDHQGGKEIIRQHLTDNQVLLKSMQERLRQSEEHLQVYEQKHSDLEALLAQRNTSYEELLGMSLPPPIKGVRRLTFLYTARTAAGVVGEEAVAEIKASFNAQYDSKRGLLEVETSALRRRLESKDEEVTRLQDTIDSQAASIEDLNRILADANAGVQNGQELVKMTQELERTRRAAEIQHAEFEVMKRNLVRDVTDRCEKVVELQIALDEYKEKYRAIARATNAQAHTKKLQVLEYNMGQLHEVQRGLVNQNTNLKRDLNTAERKLAERKERIINLERLVEQSEAQLKLREAELVRAHRDLHTANMYGEMAKENHLAQGLGFSRIAKPLRGSETPKLVLLVV</sequence>
<name>A0ACC2XBN5_9TREE</name>
<proteinExistence type="predicted"/>
<accession>A0ACC2XBN5</accession>
<dbReference type="Proteomes" id="UP001234202">
    <property type="component" value="Unassembled WGS sequence"/>
</dbReference>
<keyword evidence="2" id="KW-1185">Reference proteome</keyword>
<gene>
    <name evidence="1" type="ORF">QFC24_004903</name>
</gene>
<evidence type="ECO:0000313" key="1">
    <source>
        <dbReference type="EMBL" id="KAJ9121228.1"/>
    </source>
</evidence>
<organism evidence="1 2">
    <name type="scientific">Naganishia onofrii</name>
    <dbReference type="NCBI Taxonomy" id="1851511"/>
    <lineage>
        <taxon>Eukaryota</taxon>
        <taxon>Fungi</taxon>
        <taxon>Dikarya</taxon>
        <taxon>Basidiomycota</taxon>
        <taxon>Agaricomycotina</taxon>
        <taxon>Tremellomycetes</taxon>
        <taxon>Filobasidiales</taxon>
        <taxon>Filobasidiaceae</taxon>
        <taxon>Naganishia</taxon>
    </lineage>
</organism>
<comment type="caution">
    <text evidence="1">The sequence shown here is derived from an EMBL/GenBank/DDBJ whole genome shotgun (WGS) entry which is preliminary data.</text>
</comment>
<dbReference type="EMBL" id="JASBWV010000018">
    <property type="protein sequence ID" value="KAJ9121228.1"/>
    <property type="molecule type" value="Genomic_DNA"/>
</dbReference>
<reference evidence="1" key="1">
    <citation type="submission" date="2023-04" db="EMBL/GenBank/DDBJ databases">
        <title>Draft Genome sequencing of Naganishia species isolated from polar environments using Oxford Nanopore Technology.</title>
        <authorList>
            <person name="Leo P."/>
            <person name="Venkateswaran K."/>
        </authorList>
    </citation>
    <scope>NUCLEOTIDE SEQUENCE</scope>
    <source>
        <strain evidence="1">DBVPG 5303</strain>
    </source>
</reference>